<accession>A0A0E9TLY1</accession>
<dbReference type="AlphaFoldDB" id="A0A0E9TLY1"/>
<reference evidence="1" key="1">
    <citation type="submission" date="2014-11" db="EMBL/GenBank/DDBJ databases">
        <authorList>
            <person name="Amaro Gonzalez C."/>
        </authorList>
    </citation>
    <scope>NUCLEOTIDE SEQUENCE</scope>
</reference>
<evidence type="ECO:0000313" key="1">
    <source>
        <dbReference type="EMBL" id="JAH54704.1"/>
    </source>
</evidence>
<name>A0A0E9TLY1_ANGAN</name>
<organism evidence="1">
    <name type="scientific">Anguilla anguilla</name>
    <name type="common">European freshwater eel</name>
    <name type="synonym">Muraena anguilla</name>
    <dbReference type="NCBI Taxonomy" id="7936"/>
    <lineage>
        <taxon>Eukaryota</taxon>
        <taxon>Metazoa</taxon>
        <taxon>Chordata</taxon>
        <taxon>Craniata</taxon>
        <taxon>Vertebrata</taxon>
        <taxon>Euteleostomi</taxon>
        <taxon>Actinopterygii</taxon>
        <taxon>Neopterygii</taxon>
        <taxon>Teleostei</taxon>
        <taxon>Anguilliformes</taxon>
        <taxon>Anguillidae</taxon>
        <taxon>Anguilla</taxon>
    </lineage>
</organism>
<sequence>MASEWYRLDTVLAVLSMC</sequence>
<proteinExistence type="predicted"/>
<protein>
    <submittedName>
        <fullName evidence="1">Uncharacterized protein</fullName>
    </submittedName>
</protein>
<reference evidence="1" key="2">
    <citation type="journal article" date="2015" name="Fish Shellfish Immunol.">
        <title>Early steps in the European eel (Anguilla anguilla)-Vibrio vulnificus interaction in the gills: Role of the RtxA13 toxin.</title>
        <authorList>
            <person name="Callol A."/>
            <person name="Pajuelo D."/>
            <person name="Ebbesson L."/>
            <person name="Teles M."/>
            <person name="MacKenzie S."/>
            <person name="Amaro C."/>
        </authorList>
    </citation>
    <scope>NUCLEOTIDE SEQUENCE</scope>
</reference>
<dbReference type="EMBL" id="GBXM01053873">
    <property type="protein sequence ID" value="JAH54704.1"/>
    <property type="molecule type" value="Transcribed_RNA"/>
</dbReference>